<dbReference type="eggNOG" id="ENOG502SG1H">
    <property type="taxonomic scope" value="Eukaryota"/>
</dbReference>
<proteinExistence type="predicted"/>
<gene>
    <name evidence="2" type="ORF">MONBRDRAFT_35394</name>
</gene>
<feature type="transmembrane region" description="Helical" evidence="1">
    <location>
        <begin position="135"/>
        <end position="152"/>
    </location>
</feature>
<feature type="transmembrane region" description="Helical" evidence="1">
    <location>
        <begin position="37"/>
        <end position="55"/>
    </location>
</feature>
<dbReference type="EMBL" id="CH991543">
    <property type="protein sequence ID" value="EDQ92743.1"/>
    <property type="molecule type" value="Genomic_DNA"/>
</dbReference>
<organism evidence="2 3">
    <name type="scientific">Monosiga brevicollis</name>
    <name type="common">Choanoflagellate</name>
    <dbReference type="NCBI Taxonomy" id="81824"/>
    <lineage>
        <taxon>Eukaryota</taxon>
        <taxon>Choanoflagellata</taxon>
        <taxon>Craspedida</taxon>
        <taxon>Salpingoecidae</taxon>
        <taxon>Monosiga</taxon>
    </lineage>
</organism>
<accession>A9UNR0</accession>
<dbReference type="Pfam" id="PF15993">
    <property type="entry name" value="Fuseless"/>
    <property type="match status" value="1"/>
</dbReference>
<evidence type="ECO:0000313" key="3">
    <source>
        <dbReference type="Proteomes" id="UP000001357"/>
    </source>
</evidence>
<keyword evidence="1" id="KW-0812">Transmembrane</keyword>
<evidence type="ECO:0000313" key="2">
    <source>
        <dbReference type="EMBL" id="EDQ92743.1"/>
    </source>
</evidence>
<reference evidence="2 3" key="1">
    <citation type="journal article" date="2008" name="Nature">
        <title>The genome of the choanoflagellate Monosiga brevicollis and the origin of metazoans.</title>
        <authorList>
            <consortium name="JGI Sequencing"/>
            <person name="King N."/>
            <person name="Westbrook M.J."/>
            <person name="Young S.L."/>
            <person name="Kuo A."/>
            <person name="Abedin M."/>
            <person name="Chapman J."/>
            <person name="Fairclough S."/>
            <person name="Hellsten U."/>
            <person name="Isogai Y."/>
            <person name="Letunic I."/>
            <person name="Marr M."/>
            <person name="Pincus D."/>
            <person name="Putnam N."/>
            <person name="Rokas A."/>
            <person name="Wright K.J."/>
            <person name="Zuzow R."/>
            <person name="Dirks W."/>
            <person name="Good M."/>
            <person name="Goodstein D."/>
            <person name="Lemons D."/>
            <person name="Li W."/>
            <person name="Lyons J.B."/>
            <person name="Morris A."/>
            <person name="Nichols S."/>
            <person name="Richter D.J."/>
            <person name="Salamov A."/>
            <person name="Bork P."/>
            <person name="Lim W.A."/>
            <person name="Manning G."/>
            <person name="Miller W.T."/>
            <person name="McGinnis W."/>
            <person name="Shapiro H."/>
            <person name="Tjian R."/>
            <person name="Grigoriev I.V."/>
            <person name="Rokhsar D."/>
        </authorList>
    </citation>
    <scope>NUCLEOTIDE SEQUENCE [LARGE SCALE GENOMIC DNA]</scope>
    <source>
        <strain evidence="3">MX1 / ATCC 50154</strain>
    </source>
</reference>
<dbReference type="AlphaFoldDB" id="A9UNR0"/>
<dbReference type="KEGG" id="mbr:MONBRDRAFT_35394"/>
<dbReference type="RefSeq" id="XP_001742505.1">
    <property type="nucleotide sequence ID" value="XM_001742453.1"/>
</dbReference>
<keyword evidence="3" id="KW-1185">Reference proteome</keyword>
<sequence length="249" mass="28222">MLLVLFLLNGAWWLLLNYRRGAWQLLELKLMPDDPVRSAWVSIGIGVVIFTLFFVDQVVRREHGRASLVLLNGLTYSANSVPATSHIPVRSPRPPTLHESIFHTFLLVLVGFATICYWRGLWDLQDLYIMPDRPVQSNVLSLMVGLVGLFFMRSLRSTHGQPFLNSVDVGYFNIFNPSEPARPLQWETIDSFSMARDRQKREHAQMALAASEASQRLPGIAPLEMPAFGLARIKMEPDLGEDIFESQIS</sequence>
<keyword evidence="1" id="KW-1133">Transmembrane helix</keyword>
<name>A9UNR0_MONBE</name>
<feature type="transmembrane region" description="Helical" evidence="1">
    <location>
        <begin position="100"/>
        <end position="120"/>
    </location>
</feature>
<dbReference type="InParanoid" id="A9UNR0"/>
<dbReference type="InterPro" id="IPR032751">
    <property type="entry name" value="Fuseless"/>
</dbReference>
<keyword evidence="1" id="KW-0472">Membrane</keyword>
<dbReference type="PANTHER" id="PTHR35270:SF2">
    <property type="entry name" value="FUSELESS, ISOFORM A"/>
    <property type="match status" value="1"/>
</dbReference>
<dbReference type="GeneID" id="5887621"/>
<evidence type="ECO:0000256" key="1">
    <source>
        <dbReference type="SAM" id="Phobius"/>
    </source>
</evidence>
<dbReference type="PANTHER" id="PTHR35270">
    <property type="entry name" value="FUSELESS, ISOFORM A"/>
    <property type="match status" value="1"/>
</dbReference>
<dbReference type="Proteomes" id="UP000001357">
    <property type="component" value="Unassembled WGS sequence"/>
</dbReference>
<protein>
    <submittedName>
        <fullName evidence="2">Uncharacterized protein</fullName>
    </submittedName>
</protein>